<name>A0A8S9HE65_BRACR</name>
<accession>A0A8S9HE65</accession>
<feature type="region of interest" description="Disordered" evidence="1">
    <location>
        <begin position="70"/>
        <end position="91"/>
    </location>
</feature>
<dbReference type="PANTHER" id="PTHR33240:SF15">
    <property type="entry name" value="GAG-PRO-LIKE PROTEIN"/>
    <property type="match status" value="1"/>
</dbReference>
<evidence type="ECO:0000313" key="3">
    <source>
        <dbReference type="Proteomes" id="UP000712281"/>
    </source>
</evidence>
<dbReference type="PANTHER" id="PTHR33240">
    <property type="entry name" value="OS08G0508500 PROTEIN"/>
    <property type="match status" value="1"/>
</dbReference>
<feature type="compositionally biased region" description="Basic and acidic residues" evidence="1">
    <location>
        <begin position="70"/>
        <end position="87"/>
    </location>
</feature>
<dbReference type="EMBL" id="QGKW02001940">
    <property type="protein sequence ID" value="KAF2555016.1"/>
    <property type="molecule type" value="Genomic_DNA"/>
</dbReference>
<comment type="caution">
    <text evidence="2">The sequence shown here is derived from an EMBL/GenBank/DDBJ whole genome shotgun (WGS) entry which is preliminary data.</text>
</comment>
<gene>
    <name evidence="2" type="ORF">F2Q68_00017401</name>
</gene>
<evidence type="ECO:0000313" key="2">
    <source>
        <dbReference type="EMBL" id="KAF2555016.1"/>
    </source>
</evidence>
<proteinExistence type="predicted"/>
<dbReference type="AlphaFoldDB" id="A0A8S9HE65"/>
<protein>
    <submittedName>
        <fullName evidence="2">Uncharacterized protein</fullName>
    </submittedName>
</protein>
<reference evidence="2" key="1">
    <citation type="submission" date="2019-12" db="EMBL/GenBank/DDBJ databases">
        <title>Genome sequencing and annotation of Brassica cretica.</title>
        <authorList>
            <person name="Studholme D.J."/>
            <person name="Sarris P.F."/>
        </authorList>
    </citation>
    <scope>NUCLEOTIDE SEQUENCE</scope>
    <source>
        <strain evidence="2">PFS-001/15</strain>
        <tissue evidence="2">Leaf</tissue>
    </source>
</reference>
<sequence>MTPTESTVSCNTVRILTHEEFTAKHPHPPTLITSESLDAITPPSIDKQMPTSIDNLQRLSIDEHLLPTENQRHKPCSRKEKHLERQARPRGSQAKTLLLGTDKISFTAKEQEKVLTPHHGALVISLTVANCLVKRILVDNGCSGNIIFQAAYMDLGLEEGALTRRITPLIGFSGDVKQTIGESKPPARHTEEPVVEEIDEVPLTERDQTRHLQIGSKLTKGLRRRLIDFLRSNSELGIEFLQTPGKTPASGSPLEGTPVPRIPAMEFSGFGLRIDPSPGKWKTSDKENLPYFRIWKSLTYCNRLRPAIGRLHKGNLNPKARHRHFKA</sequence>
<evidence type="ECO:0000256" key="1">
    <source>
        <dbReference type="SAM" id="MobiDB-lite"/>
    </source>
</evidence>
<dbReference type="Proteomes" id="UP000712281">
    <property type="component" value="Unassembled WGS sequence"/>
</dbReference>
<organism evidence="2 3">
    <name type="scientific">Brassica cretica</name>
    <name type="common">Mustard</name>
    <dbReference type="NCBI Taxonomy" id="69181"/>
    <lineage>
        <taxon>Eukaryota</taxon>
        <taxon>Viridiplantae</taxon>
        <taxon>Streptophyta</taxon>
        <taxon>Embryophyta</taxon>
        <taxon>Tracheophyta</taxon>
        <taxon>Spermatophyta</taxon>
        <taxon>Magnoliopsida</taxon>
        <taxon>eudicotyledons</taxon>
        <taxon>Gunneridae</taxon>
        <taxon>Pentapetalae</taxon>
        <taxon>rosids</taxon>
        <taxon>malvids</taxon>
        <taxon>Brassicales</taxon>
        <taxon>Brassicaceae</taxon>
        <taxon>Brassiceae</taxon>
        <taxon>Brassica</taxon>
    </lineage>
</organism>